<dbReference type="GO" id="GO:0005737">
    <property type="term" value="C:cytoplasm"/>
    <property type="evidence" value="ECO:0007669"/>
    <property type="project" value="TreeGrafter"/>
</dbReference>
<keyword evidence="10" id="KW-0547">Nucleotide-binding</keyword>
<evidence type="ECO:0000256" key="5">
    <source>
        <dbReference type="ARBA" id="ARBA00034617"/>
    </source>
</evidence>
<comment type="similarity">
    <text evidence="1">Belongs to the helicase family. RecQ subfamily.</text>
</comment>
<evidence type="ECO:0000256" key="3">
    <source>
        <dbReference type="ARBA" id="ARBA00023235"/>
    </source>
</evidence>
<dbReference type="InterPro" id="IPR001650">
    <property type="entry name" value="Helicase_C-like"/>
</dbReference>
<dbReference type="InterPro" id="IPR027417">
    <property type="entry name" value="P-loop_NTPase"/>
</dbReference>
<feature type="compositionally biased region" description="Basic residues" evidence="7">
    <location>
        <begin position="127"/>
        <end position="140"/>
    </location>
</feature>
<dbReference type="GO" id="GO:0043138">
    <property type="term" value="F:3'-5' DNA helicase activity"/>
    <property type="evidence" value="ECO:0007669"/>
    <property type="project" value="UniProtKB-EC"/>
</dbReference>
<organism evidence="10 11">
    <name type="scientific">Glycine soja</name>
    <name type="common">Wild soybean</name>
    <dbReference type="NCBI Taxonomy" id="3848"/>
    <lineage>
        <taxon>Eukaryota</taxon>
        <taxon>Viridiplantae</taxon>
        <taxon>Streptophyta</taxon>
        <taxon>Embryophyta</taxon>
        <taxon>Tracheophyta</taxon>
        <taxon>Spermatophyta</taxon>
        <taxon>Magnoliopsida</taxon>
        <taxon>eudicotyledons</taxon>
        <taxon>Gunneridae</taxon>
        <taxon>Pentapetalae</taxon>
        <taxon>rosids</taxon>
        <taxon>fabids</taxon>
        <taxon>Fabales</taxon>
        <taxon>Fabaceae</taxon>
        <taxon>Papilionoideae</taxon>
        <taxon>50 kb inversion clade</taxon>
        <taxon>NPAAA clade</taxon>
        <taxon>indigoferoid/millettioid clade</taxon>
        <taxon>Phaseoleae</taxon>
        <taxon>Glycine</taxon>
        <taxon>Glycine subgen. Soja</taxon>
    </lineage>
</organism>
<gene>
    <name evidence="10" type="ORF">D0Y65_019962</name>
</gene>
<comment type="caution">
    <text evidence="10">The sequence shown here is derived from an EMBL/GenBank/DDBJ whole genome shotgun (WGS) entry which is preliminary data.</text>
</comment>
<keyword evidence="10" id="KW-0067">ATP-binding</keyword>
<accession>A0A445JBK7</accession>
<protein>
    <recommendedName>
        <fullName evidence="6">DNA 3'-5' helicase</fullName>
        <ecNumber evidence="6">5.6.2.4</ecNumber>
    </recommendedName>
</protein>
<dbReference type="AlphaFoldDB" id="A0A445JBK7"/>
<dbReference type="PANTHER" id="PTHR13710:SF153">
    <property type="entry name" value="RECQ-LIKE DNA HELICASE BLM"/>
    <property type="match status" value="1"/>
</dbReference>
<dbReference type="GO" id="GO:0005694">
    <property type="term" value="C:chromosome"/>
    <property type="evidence" value="ECO:0007669"/>
    <property type="project" value="TreeGrafter"/>
</dbReference>
<keyword evidence="3" id="KW-0413">Isomerase</keyword>
<evidence type="ECO:0000256" key="4">
    <source>
        <dbReference type="ARBA" id="ARBA00023242"/>
    </source>
</evidence>
<dbReference type="PROSITE" id="PS51194">
    <property type="entry name" value="HELICASE_CTER"/>
    <property type="match status" value="1"/>
</dbReference>
<evidence type="ECO:0000259" key="9">
    <source>
        <dbReference type="PROSITE" id="PS51194"/>
    </source>
</evidence>
<keyword evidence="10" id="KW-0347">Helicase</keyword>
<proteinExistence type="inferred from homology"/>
<evidence type="ECO:0000256" key="6">
    <source>
        <dbReference type="ARBA" id="ARBA00034808"/>
    </source>
</evidence>
<dbReference type="GO" id="GO:0003677">
    <property type="term" value="F:DNA binding"/>
    <property type="evidence" value="ECO:0007669"/>
    <property type="project" value="UniProtKB-KW"/>
</dbReference>
<sequence>MWIDKPDVRFVIHNTMSKSIESYYQESGRAGRDNFSSVCIALHQKKDFSRVIRNGQGYKKESFKTAMAHIYAECRRQTLLKHFGESFDRRDCKYGSSPCDNCLKTVFKLVLRIESNEGIKRSERQTNSRKKPKAKQKKNKQMFDAMKPKKSPHLTDPCNNLPLEIGKACGEKWKTMTFEELSFPEWTMARSGFQQGKLNTICLAPLKVCKPDPRLLKEFVVVKGLYSSRELDNGICGAVGIIGDRIGAARYRRMLLRRRRVGNNIRVGFGFLIFPFLLWIQEKPDYV</sequence>
<dbReference type="Proteomes" id="UP000289340">
    <property type="component" value="Chromosome 8"/>
</dbReference>
<dbReference type="SUPFAM" id="SSF52540">
    <property type="entry name" value="P-loop containing nucleoside triphosphate hydrolases"/>
    <property type="match status" value="1"/>
</dbReference>
<dbReference type="PANTHER" id="PTHR13710">
    <property type="entry name" value="DNA HELICASE RECQ FAMILY MEMBER"/>
    <property type="match status" value="1"/>
</dbReference>
<keyword evidence="11" id="KW-1185">Reference proteome</keyword>
<dbReference type="InterPro" id="IPR032284">
    <property type="entry name" value="RecQ_Zn-bd"/>
</dbReference>
<dbReference type="EMBL" id="QZWG01000008">
    <property type="protein sequence ID" value="RZB95873.1"/>
    <property type="molecule type" value="Genomic_DNA"/>
</dbReference>
<evidence type="ECO:0000256" key="2">
    <source>
        <dbReference type="ARBA" id="ARBA00023125"/>
    </source>
</evidence>
<evidence type="ECO:0000313" key="10">
    <source>
        <dbReference type="EMBL" id="RZB95872.1"/>
    </source>
</evidence>
<evidence type="ECO:0000313" key="11">
    <source>
        <dbReference type="Proteomes" id="UP000289340"/>
    </source>
</evidence>
<comment type="catalytic activity">
    <reaction evidence="5">
        <text>Couples ATP hydrolysis with the unwinding of duplex DNA by translocating in the 3'-5' direction.</text>
        <dbReference type="EC" id="5.6.2.4"/>
    </reaction>
</comment>
<dbReference type="GO" id="GO:0000724">
    <property type="term" value="P:double-strand break repair via homologous recombination"/>
    <property type="evidence" value="ECO:0007669"/>
    <property type="project" value="TreeGrafter"/>
</dbReference>
<feature type="transmembrane region" description="Helical" evidence="8">
    <location>
        <begin position="261"/>
        <end position="280"/>
    </location>
</feature>
<keyword evidence="8" id="KW-1133">Transmembrane helix</keyword>
<keyword evidence="4" id="KW-0539">Nucleus</keyword>
<dbReference type="GO" id="GO:0009378">
    <property type="term" value="F:four-way junction helicase activity"/>
    <property type="evidence" value="ECO:0007669"/>
    <property type="project" value="TreeGrafter"/>
</dbReference>
<keyword evidence="8" id="KW-0472">Membrane</keyword>
<dbReference type="EC" id="5.6.2.4" evidence="6"/>
<name>A0A445JBK7_GLYSO</name>
<feature type="domain" description="Helicase C-terminal" evidence="9">
    <location>
        <begin position="1"/>
        <end position="78"/>
    </location>
</feature>
<keyword evidence="10" id="KW-0378">Hydrolase</keyword>
<feature type="region of interest" description="Disordered" evidence="7">
    <location>
        <begin position="120"/>
        <end position="154"/>
    </location>
</feature>
<dbReference type="GO" id="GO:0005634">
    <property type="term" value="C:nucleus"/>
    <property type="evidence" value="ECO:0007669"/>
    <property type="project" value="TreeGrafter"/>
</dbReference>
<evidence type="ECO:0000256" key="8">
    <source>
        <dbReference type="SAM" id="Phobius"/>
    </source>
</evidence>
<evidence type="ECO:0000256" key="7">
    <source>
        <dbReference type="SAM" id="MobiDB-lite"/>
    </source>
</evidence>
<dbReference type="Pfam" id="PF16124">
    <property type="entry name" value="RecQ_Zn_bind"/>
    <property type="match status" value="1"/>
</dbReference>
<evidence type="ECO:0000256" key="1">
    <source>
        <dbReference type="ARBA" id="ARBA00005446"/>
    </source>
</evidence>
<keyword evidence="8" id="KW-0812">Transmembrane</keyword>
<reference evidence="10 11" key="1">
    <citation type="submission" date="2018-09" db="EMBL/GenBank/DDBJ databases">
        <title>A high-quality reference genome of wild soybean provides a powerful tool to mine soybean genomes.</title>
        <authorList>
            <person name="Xie M."/>
            <person name="Chung C.Y.L."/>
            <person name="Li M.-W."/>
            <person name="Wong F.-L."/>
            <person name="Chan T.-F."/>
            <person name="Lam H.-M."/>
        </authorList>
    </citation>
    <scope>NUCLEOTIDE SEQUENCE [LARGE SCALE GENOMIC DNA]</scope>
    <source>
        <strain evidence="11">cv. W05</strain>
        <tissue evidence="10">Hypocotyl of etiolated seedlings</tissue>
    </source>
</reference>
<dbReference type="Gene3D" id="3.40.50.300">
    <property type="entry name" value="P-loop containing nucleotide triphosphate hydrolases"/>
    <property type="match status" value="1"/>
</dbReference>
<keyword evidence="2" id="KW-0238">DNA-binding</keyword>
<dbReference type="EMBL" id="QZWG01000008">
    <property type="protein sequence ID" value="RZB95872.1"/>
    <property type="molecule type" value="Genomic_DNA"/>
</dbReference>